<proteinExistence type="predicted"/>
<gene>
    <name evidence="1" type="ORF">JOQ06_014280</name>
</gene>
<comment type="caution">
    <text evidence="1">The sequence shown here is derived from an EMBL/GenBank/DDBJ whole genome shotgun (WGS) entry which is preliminary data.</text>
</comment>
<keyword evidence="2" id="KW-1185">Reference proteome</keyword>
<organism evidence="1 2">
    <name type="scientific">Pogonophryne albipinna</name>
    <dbReference type="NCBI Taxonomy" id="1090488"/>
    <lineage>
        <taxon>Eukaryota</taxon>
        <taxon>Metazoa</taxon>
        <taxon>Chordata</taxon>
        <taxon>Craniata</taxon>
        <taxon>Vertebrata</taxon>
        <taxon>Euteleostomi</taxon>
        <taxon>Actinopterygii</taxon>
        <taxon>Neopterygii</taxon>
        <taxon>Teleostei</taxon>
        <taxon>Neoteleostei</taxon>
        <taxon>Acanthomorphata</taxon>
        <taxon>Eupercaria</taxon>
        <taxon>Perciformes</taxon>
        <taxon>Notothenioidei</taxon>
        <taxon>Pogonophryne</taxon>
    </lineage>
</organism>
<sequence length="211" mass="23260">MRTFSDGFLLYAGTGHQSSLFRLAAGSQTAKPALEAHLRGLNPCMLYPSVCTFPACFLAFLFIEGFQFLDRHYCLSAQPPRQREPPPPPPTTTTTTITAVLPKNKRESVRHHPLDLFHTRAPTSVPDGVAFFQGFSQPQESSKIEAPLPLDPTTQLPVIHLLRRHAPVARAPPLSIPPHQGVLLKSLTTLCWGLLPGHHYASSKNFNNIIS</sequence>
<evidence type="ECO:0000313" key="1">
    <source>
        <dbReference type="EMBL" id="KAJ4920206.1"/>
    </source>
</evidence>
<evidence type="ECO:0000313" key="2">
    <source>
        <dbReference type="Proteomes" id="UP001219934"/>
    </source>
</evidence>
<accession>A0AAD6A8B7</accession>
<dbReference type="Proteomes" id="UP001219934">
    <property type="component" value="Unassembled WGS sequence"/>
</dbReference>
<reference evidence="1" key="1">
    <citation type="submission" date="2022-11" db="EMBL/GenBank/DDBJ databases">
        <title>Chromosome-level genome of Pogonophryne albipinna.</title>
        <authorList>
            <person name="Jo E."/>
        </authorList>
    </citation>
    <scope>NUCLEOTIDE SEQUENCE</scope>
    <source>
        <strain evidence="1">SGF0006</strain>
        <tissue evidence="1">Muscle</tissue>
    </source>
</reference>
<protein>
    <submittedName>
        <fullName evidence="1">Uncharacterized protein</fullName>
    </submittedName>
</protein>
<dbReference type="EMBL" id="JAPTMU010000215">
    <property type="protein sequence ID" value="KAJ4920206.1"/>
    <property type="molecule type" value="Genomic_DNA"/>
</dbReference>
<dbReference type="AlphaFoldDB" id="A0AAD6A8B7"/>
<name>A0AAD6A8B7_9TELE</name>